<dbReference type="NCBIfam" id="NF005743">
    <property type="entry name" value="PRK07567.1"/>
    <property type="match status" value="1"/>
</dbReference>
<reference evidence="2 3" key="1">
    <citation type="submission" date="2014-07" db="EMBL/GenBank/DDBJ databases">
        <title>Complete genome sequence of Corynebacterium atypicum DSM 44849: identifiction of the mycolic acid biosynthesis genes.</title>
        <authorList>
            <person name="Tippelt A."/>
            <person name="Mollmann S."/>
            <person name="Albersmeier A."/>
            <person name="Jaenicke S."/>
            <person name="Ruckert C."/>
            <person name="Tauch A."/>
        </authorList>
    </citation>
    <scope>NUCLEOTIDE SEQUENCE [LARGE SCALE GENOMIC DNA]</scope>
    <source>
        <strain evidence="2 3">R2070</strain>
    </source>
</reference>
<dbReference type="EMBL" id="CP008944">
    <property type="protein sequence ID" value="AIG64109.1"/>
    <property type="molecule type" value="Genomic_DNA"/>
</dbReference>
<evidence type="ECO:0000313" key="2">
    <source>
        <dbReference type="EMBL" id="AIG64109.1"/>
    </source>
</evidence>
<protein>
    <recommendedName>
        <fullName evidence="1">Glutamine amidotransferase domain-containing protein</fullName>
    </recommendedName>
</protein>
<dbReference type="InterPro" id="IPR017926">
    <property type="entry name" value="GATASE"/>
</dbReference>
<organism evidence="2 3">
    <name type="scientific">Corynebacterium atypicum</name>
    <dbReference type="NCBI Taxonomy" id="191610"/>
    <lineage>
        <taxon>Bacteria</taxon>
        <taxon>Bacillati</taxon>
        <taxon>Actinomycetota</taxon>
        <taxon>Actinomycetes</taxon>
        <taxon>Mycobacteriales</taxon>
        <taxon>Corynebacteriaceae</taxon>
        <taxon>Corynebacterium</taxon>
    </lineage>
</organism>
<dbReference type="PANTHER" id="PTHR42695:SF5">
    <property type="entry name" value="GLUTAMINE AMIDOTRANSFERASE YLR126C-RELATED"/>
    <property type="match status" value="1"/>
</dbReference>
<accession>A0ABN4DFG9</accession>
<dbReference type="SUPFAM" id="SSF52317">
    <property type="entry name" value="Class I glutamine amidotransferase-like"/>
    <property type="match status" value="1"/>
</dbReference>
<dbReference type="RefSeq" id="WP_038605415.1">
    <property type="nucleotide sequence ID" value="NZ_CP008944.1"/>
</dbReference>
<sequence length="246" mass="26061">MLPFLLLSLRQNHAVAKAEYRDFLATSGLRPEMLVHRMLDTDAARPGDLHQYSGVFVGGSDLNLGQSPASAWQHAVNRQVAALLDSPVPVLTMCYGGSVLAAATGGFVGVTHPEKSGGTTVELTAAGRTGPIFGPLSTRFTALTGHTENITALGDAATLLATGPTCPVQAVRYGRHVWSCQFHGEMDAEAMAVRMGFFHGHGYFSDAEFAQIIAGLPRVDTSQPKALLRNFVAFAVQRASVAVAAR</sequence>
<proteinExistence type="predicted"/>
<dbReference type="CDD" id="cd01741">
    <property type="entry name" value="GATase1_1"/>
    <property type="match status" value="1"/>
</dbReference>
<dbReference type="Pfam" id="PF00117">
    <property type="entry name" value="GATase"/>
    <property type="match status" value="1"/>
</dbReference>
<keyword evidence="3" id="KW-1185">Reference proteome</keyword>
<dbReference type="PANTHER" id="PTHR42695">
    <property type="entry name" value="GLUTAMINE AMIDOTRANSFERASE YLR126C-RELATED"/>
    <property type="match status" value="1"/>
</dbReference>
<dbReference type="InterPro" id="IPR044992">
    <property type="entry name" value="ChyE-like"/>
</dbReference>
<gene>
    <name evidence="2" type="ORF">CATYP_05105</name>
</gene>
<dbReference type="InterPro" id="IPR029062">
    <property type="entry name" value="Class_I_gatase-like"/>
</dbReference>
<evidence type="ECO:0000313" key="3">
    <source>
        <dbReference type="Proteomes" id="UP000028504"/>
    </source>
</evidence>
<feature type="domain" description="Glutamine amidotransferase" evidence="1">
    <location>
        <begin position="80"/>
        <end position="190"/>
    </location>
</feature>
<dbReference type="Gene3D" id="3.40.50.880">
    <property type="match status" value="1"/>
</dbReference>
<evidence type="ECO:0000259" key="1">
    <source>
        <dbReference type="Pfam" id="PF00117"/>
    </source>
</evidence>
<name>A0ABN4DFG9_9CORY</name>
<dbReference type="Proteomes" id="UP000028504">
    <property type="component" value="Chromosome"/>
</dbReference>